<gene>
    <name evidence="2" type="ORF">CCACVL1_30820</name>
</gene>
<dbReference type="GO" id="GO:0003676">
    <property type="term" value="F:nucleic acid binding"/>
    <property type="evidence" value="ECO:0007669"/>
    <property type="project" value="InterPro"/>
</dbReference>
<name>A0A1R3FVG9_COCAP</name>
<dbReference type="Proteomes" id="UP000188268">
    <property type="component" value="Unassembled WGS sequence"/>
</dbReference>
<protein>
    <recommendedName>
        <fullName evidence="1">G-patch domain-containing protein</fullName>
    </recommendedName>
</protein>
<feature type="domain" description="G-patch" evidence="1">
    <location>
        <begin position="35"/>
        <end position="69"/>
    </location>
</feature>
<dbReference type="EMBL" id="AWWV01016389">
    <property type="protein sequence ID" value="OMO49756.1"/>
    <property type="molecule type" value="Genomic_DNA"/>
</dbReference>
<evidence type="ECO:0000313" key="3">
    <source>
        <dbReference type="Proteomes" id="UP000188268"/>
    </source>
</evidence>
<sequence length="69" mass="7735">MTQTSITPYVEVGERKYEYSPRTFEADHVKEPKGNTFEAAHIMKKYGWSEGQGLGKNAQGMKEILPSGV</sequence>
<dbReference type="OrthoDB" id="29523at2759"/>
<proteinExistence type="predicted"/>
<evidence type="ECO:0000313" key="2">
    <source>
        <dbReference type="EMBL" id="OMO49756.1"/>
    </source>
</evidence>
<accession>A0A1R3FVG9</accession>
<dbReference type="InterPro" id="IPR000467">
    <property type="entry name" value="G_patch_dom"/>
</dbReference>
<keyword evidence="3" id="KW-1185">Reference proteome</keyword>
<reference evidence="2 3" key="1">
    <citation type="submission" date="2013-09" db="EMBL/GenBank/DDBJ databases">
        <title>Corchorus capsularis genome sequencing.</title>
        <authorList>
            <person name="Alam M."/>
            <person name="Haque M.S."/>
            <person name="Islam M.S."/>
            <person name="Emdad E.M."/>
            <person name="Islam M.M."/>
            <person name="Ahmed B."/>
            <person name="Halim A."/>
            <person name="Hossen Q.M.M."/>
            <person name="Hossain M.Z."/>
            <person name="Ahmed R."/>
            <person name="Khan M.M."/>
            <person name="Islam R."/>
            <person name="Rashid M.M."/>
            <person name="Khan S.A."/>
            <person name="Rahman M.S."/>
            <person name="Alam M."/>
        </authorList>
    </citation>
    <scope>NUCLEOTIDE SEQUENCE [LARGE SCALE GENOMIC DNA]</scope>
    <source>
        <strain evidence="3">cv. CVL-1</strain>
        <tissue evidence="2">Whole seedling</tissue>
    </source>
</reference>
<dbReference type="Gramene" id="OMO49756">
    <property type="protein sequence ID" value="OMO49756"/>
    <property type="gene ID" value="CCACVL1_30820"/>
</dbReference>
<dbReference type="PROSITE" id="PS50174">
    <property type="entry name" value="G_PATCH"/>
    <property type="match status" value="1"/>
</dbReference>
<evidence type="ECO:0000259" key="1">
    <source>
        <dbReference type="PROSITE" id="PS50174"/>
    </source>
</evidence>
<dbReference type="Pfam" id="PF01585">
    <property type="entry name" value="G-patch"/>
    <property type="match status" value="1"/>
</dbReference>
<dbReference type="AlphaFoldDB" id="A0A1R3FVG9"/>
<comment type="caution">
    <text evidence="2">The sequence shown here is derived from an EMBL/GenBank/DDBJ whole genome shotgun (WGS) entry which is preliminary data.</text>
</comment>
<organism evidence="2 3">
    <name type="scientific">Corchorus capsularis</name>
    <name type="common">Jute</name>
    <dbReference type="NCBI Taxonomy" id="210143"/>
    <lineage>
        <taxon>Eukaryota</taxon>
        <taxon>Viridiplantae</taxon>
        <taxon>Streptophyta</taxon>
        <taxon>Embryophyta</taxon>
        <taxon>Tracheophyta</taxon>
        <taxon>Spermatophyta</taxon>
        <taxon>Magnoliopsida</taxon>
        <taxon>eudicotyledons</taxon>
        <taxon>Gunneridae</taxon>
        <taxon>Pentapetalae</taxon>
        <taxon>rosids</taxon>
        <taxon>malvids</taxon>
        <taxon>Malvales</taxon>
        <taxon>Malvaceae</taxon>
        <taxon>Grewioideae</taxon>
        <taxon>Apeibeae</taxon>
        <taxon>Corchorus</taxon>
    </lineage>
</organism>